<feature type="binding site" evidence="9">
    <location>
        <position position="79"/>
    </location>
    <ligand>
        <name>substrate</name>
    </ligand>
</feature>
<dbReference type="InterPro" id="IPR001980">
    <property type="entry name" value="PPAT"/>
</dbReference>
<feature type="binding site" evidence="9">
    <location>
        <begin position="129"/>
        <end position="135"/>
    </location>
    <ligand>
        <name>ATP</name>
        <dbReference type="ChEBI" id="CHEBI:30616"/>
    </ligand>
</feature>
<dbReference type="EMBL" id="ADNC01000004">
    <property type="protein sequence ID" value="EFF41780.1"/>
    <property type="molecule type" value="Genomic_DNA"/>
</dbReference>
<dbReference type="NCBIfam" id="TIGR00125">
    <property type="entry name" value="cyt_tran_rel"/>
    <property type="match status" value="1"/>
</dbReference>
<dbReference type="NCBIfam" id="TIGR01510">
    <property type="entry name" value="coaD_prev_kdtB"/>
    <property type="match status" value="1"/>
</dbReference>
<keyword evidence="4 9" id="KW-0547">Nucleotide-binding</keyword>
<dbReference type="GO" id="GO:0004595">
    <property type="term" value="F:pantetheine-phosphate adenylyltransferase activity"/>
    <property type="evidence" value="ECO:0007669"/>
    <property type="project" value="UniProtKB-UniRule"/>
</dbReference>
<comment type="caution">
    <text evidence="11">The sequence shown here is derived from an EMBL/GenBank/DDBJ whole genome shotgun (WGS) entry which is preliminary data.</text>
</comment>
<feature type="binding site" evidence="9">
    <location>
        <position position="44"/>
    </location>
    <ligand>
        <name>substrate</name>
    </ligand>
</feature>
<comment type="cofactor">
    <cofactor evidence="9">
        <name>Mg(2+)</name>
        <dbReference type="ChEBI" id="CHEBI:18420"/>
    </cofactor>
</comment>
<dbReference type="PANTHER" id="PTHR21342:SF1">
    <property type="entry name" value="PHOSPHOPANTETHEINE ADENYLYLTRANSFERASE"/>
    <property type="match status" value="1"/>
</dbReference>
<dbReference type="EC" id="2.7.7.3" evidence="9"/>
<dbReference type="InterPro" id="IPR004821">
    <property type="entry name" value="Cyt_trans-like"/>
</dbReference>
<dbReference type="GO" id="GO:0015937">
    <property type="term" value="P:coenzyme A biosynthetic process"/>
    <property type="evidence" value="ECO:0007669"/>
    <property type="project" value="UniProtKB-UniRule"/>
</dbReference>
<evidence type="ECO:0000256" key="9">
    <source>
        <dbReference type="HAMAP-Rule" id="MF_00151"/>
    </source>
</evidence>
<evidence type="ECO:0000256" key="5">
    <source>
        <dbReference type="ARBA" id="ARBA00022840"/>
    </source>
</evidence>
<evidence type="ECO:0000313" key="11">
    <source>
        <dbReference type="EMBL" id="EFF41780.1"/>
    </source>
</evidence>
<comment type="caution">
    <text evidence="9">Lacks conserved residue(s) required for the propagation of feature annotation.</text>
</comment>
<keyword evidence="3 9" id="KW-0548">Nucleotidyltransferase</keyword>
<feature type="binding site" evidence="9">
    <location>
        <position position="93"/>
    </location>
    <ligand>
        <name>substrate</name>
    </ligand>
</feature>
<comment type="subunit">
    <text evidence="9">Homohexamer.</text>
</comment>
<reference evidence="11 12" key="1">
    <citation type="submission" date="2010-03" db="EMBL/GenBank/DDBJ databases">
        <authorList>
            <person name="Glass J.I."/>
            <person name="Benders G.A."/>
            <person name="Durkin A.S."/>
            <person name="Farmerie W.G."/>
            <person name="Hlavinka K."/>
            <person name="Hostetler J."/>
            <person name="Jackson J."/>
            <person name="May M.A."/>
            <person name="Miller R.H."/>
            <person name="Paralanov V."/>
            <person name="Radune D."/>
            <person name="Szczypinski B."/>
            <person name="Brown D.R."/>
        </authorList>
    </citation>
    <scope>NUCLEOTIDE SEQUENCE [LARGE SCALE GENOMIC DNA]</scope>
    <source>
        <strain evidence="11 12">A21JP2</strain>
    </source>
</reference>
<evidence type="ECO:0000256" key="4">
    <source>
        <dbReference type="ARBA" id="ARBA00022741"/>
    </source>
</evidence>
<dbReference type="Proteomes" id="UP000004757">
    <property type="component" value="Unassembled WGS sequence"/>
</dbReference>
<evidence type="ECO:0000313" key="12">
    <source>
        <dbReference type="Proteomes" id="UP000004757"/>
    </source>
</evidence>
<dbReference type="PRINTS" id="PR01020">
    <property type="entry name" value="LPSBIOSNTHSS"/>
</dbReference>
<evidence type="ECO:0000256" key="8">
    <source>
        <dbReference type="ARBA" id="ARBA00029346"/>
    </source>
</evidence>
<comment type="pathway">
    <text evidence="9">Cofactor biosynthesis; coenzyme A biosynthesis; CoA from (R)-pantothenate: step 4/5.</text>
</comment>
<dbReference type="PANTHER" id="PTHR21342">
    <property type="entry name" value="PHOSPHOPANTETHEINE ADENYLYLTRANSFERASE"/>
    <property type="match status" value="1"/>
</dbReference>
<dbReference type="GO" id="GO:0005737">
    <property type="term" value="C:cytoplasm"/>
    <property type="evidence" value="ECO:0007669"/>
    <property type="project" value="UniProtKB-SubCell"/>
</dbReference>
<keyword evidence="6 9" id="KW-0460">Magnesium</keyword>
<organism evidence="11 12">
    <name type="scientific">Mycoplasmopsis alligatoris A21JP2</name>
    <dbReference type="NCBI Taxonomy" id="747682"/>
    <lineage>
        <taxon>Bacteria</taxon>
        <taxon>Bacillati</taxon>
        <taxon>Mycoplasmatota</taxon>
        <taxon>Mycoplasmoidales</taxon>
        <taxon>Metamycoplasmataceae</taxon>
        <taxon>Mycoplasmopsis</taxon>
    </lineage>
</organism>
<dbReference type="SUPFAM" id="SSF52374">
    <property type="entry name" value="Nucleotidylyl transferase"/>
    <property type="match status" value="1"/>
</dbReference>
<dbReference type="AlphaFoldDB" id="D4XV72"/>
<evidence type="ECO:0000256" key="1">
    <source>
        <dbReference type="ARBA" id="ARBA00022490"/>
    </source>
</evidence>
<evidence type="ECO:0000259" key="10">
    <source>
        <dbReference type="Pfam" id="PF01467"/>
    </source>
</evidence>
<dbReference type="InterPro" id="IPR014729">
    <property type="entry name" value="Rossmann-like_a/b/a_fold"/>
</dbReference>
<dbReference type="Pfam" id="PF01467">
    <property type="entry name" value="CTP_transf_like"/>
    <property type="match status" value="1"/>
</dbReference>
<feature type="domain" description="Cytidyltransferase-like" evidence="10">
    <location>
        <begin position="8"/>
        <end position="139"/>
    </location>
</feature>
<protein>
    <recommendedName>
        <fullName evidence="9">Phosphopantetheine adenylyltransferase</fullName>
        <ecNumber evidence="9">2.7.7.3</ecNumber>
    </recommendedName>
    <alternativeName>
        <fullName evidence="9">Dephospho-CoA pyrophosphorylase</fullName>
    </alternativeName>
    <alternativeName>
        <fullName evidence="9">Pantetheine-phosphate adenylyltransferase</fullName>
        <shortName evidence="9">PPAT</shortName>
    </alternativeName>
</protein>
<accession>D4XV72</accession>
<feature type="binding site" evidence="9">
    <location>
        <position position="104"/>
    </location>
    <ligand>
        <name>ATP</name>
        <dbReference type="ChEBI" id="CHEBI:30616"/>
    </ligand>
</feature>
<dbReference type="STRING" id="747682.MALL_0767"/>
<dbReference type="GO" id="GO:0005524">
    <property type="term" value="F:ATP binding"/>
    <property type="evidence" value="ECO:0007669"/>
    <property type="project" value="UniProtKB-KW"/>
</dbReference>
<evidence type="ECO:0000256" key="6">
    <source>
        <dbReference type="ARBA" id="ARBA00022842"/>
    </source>
</evidence>
<evidence type="ECO:0000256" key="2">
    <source>
        <dbReference type="ARBA" id="ARBA00022679"/>
    </source>
</evidence>
<evidence type="ECO:0000256" key="3">
    <source>
        <dbReference type="ARBA" id="ARBA00022695"/>
    </source>
</evidence>
<dbReference type="Gene3D" id="3.40.50.620">
    <property type="entry name" value="HUPs"/>
    <property type="match status" value="1"/>
</dbReference>
<comment type="function">
    <text evidence="9">Reversibly transfers an adenylyl group from ATP to 4'-phosphopantetheine, yielding dephospho-CoA (dPCoA) and pyrophosphate.</text>
</comment>
<keyword evidence="2 9" id="KW-0808">Transferase</keyword>
<dbReference type="RefSeq" id="WP_005683206.1">
    <property type="nucleotide sequence ID" value="NZ_ADNC01000004.1"/>
</dbReference>
<feature type="binding site" evidence="9">
    <location>
        <position position="12"/>
    </location>
    <ligand>
        <name>substrate</name>
    </ligand>
</feature>
<comment type="similarity">
    <text evidence="9">Belongs to the bacterial CoaD family.</text>
</comment>
<proteinExistence type="inferred from homology"/>
<sequence length="145" mass="16905">MNKQKKAIYAGSFDPLHDGHVSILLKALKLFDYVYLVVSINPDKDNYSNLDLRYQKILQTIKKYNFTNVEVLLNKDDFIANIAKKYQVNFLIRSARNDVDFSYELELAAGNKHLNEDLETVLLVPDHQFINFSSTLIRHKEKLNK</sequence>
<dbReference type="HAMAP" id="MF_00151">
    <property type="entry name" value="PPAT_bact"/>
    <property type="match status" value="1"/>
</dbReference>
<feature type="binding site" evidence="9">
    <location>
        <position position="20"/>
    </location>
    <ligand>
        <name>ATP</name>
        <dbReference type="ChEBI" id="CHEBI:30616"/>
    </ligand>
</feature>
<keyword evidence="12" id="KW-1185">Reference proteome</keyword>
<dbReference type="OrthoDB" id="9806661at2"/>
<gene>
    <name evidence="9 11" type="primary">coaD</name>
    <name evidence="11" type="ORF">MALL_0767</name>
</gene>
<keyword evidence="5 9" id="KW-0067">ATP-binding</keyword>
<dbReference type="UniPathway" id="UPA00241">
    <property type="reaction ID" value="UER00355"/>
</dbReference>
<keyword evidence="1 9" id="KW-0963">Cytoplasm</keyword>
<feature type="binding site" evidence="9">
    <location>
        <begin position="12"/>
        <end position="13"/>
    </location>
    <ligand>
        <name>ATP</name>
        <dbReference type="ChEBI" id="CHEBI:30616"/>
    </ligand>
</feature>
<evidence type="ECO:0000256" key="7">
    <source>
        <dbReference type="ARBA" id="ARBA00022993"/>
    </source>
</evidence>
<keyword evidence="7 9" id="KW-0173">Coenzyme A biosynthesis</keyword>
<comment type="subcellular location">
    <subcellularLocation>
        <location evidence="9">Cytoplasm</location>
    </subcellularLocation>
</comment>
<feature type="site" description="Transition state stabilizer" evidence="9">
    <location>
        <position position="20"/>
    </location>
</feature>
<name>D4XV72_9BACT</name>
<comment type="catalytic activity">
    <reaction evidence="8 9">
        <text>(R)-4'-phosphopantetheine + ATP + H(+) = 3'-dephospho-CoA + diphosphate</text>
        <dbReference type="Rhea" id="RHEA:19801"/>
        <dbReference type="ChEBI" id="CHEBI:15378"/>
        <dbReference type="ChEBI" id="CHEBI:30616"/>
        <dbReference type="ChEBI" id="CHEBI:33019"/>
        <dbReference type="ChEBI" id="CHEBI:57328"/>
        <dbReference type="ChEBI" id="CHEBI:61723"/>
        <dbReference type="EC" id="2.7.7.3"/>
    </reaction>
</comment>
<dbReference type="eggNOG" id="COG0669">
    <property type="taxonomic scope" value="Bacteria"/>
</dbReference>